<feature type="compositionally biased region" description="Polar residues" evidence="4">
    <location>
        <begin position="326"/>
        <end position="349"/>
    </location>
</feature>
<evidence type="ECO:0000256" key="4">
    <source>
        <dbReference type="SAM" id="MobiDB-lite"/>
    </source>
</evidence>
<feature type="compositionally biased region" description="Low complexity" evidence="4">
    <location>
        <begin position="236"/>
        <end position="248"/>
    </location>
</feature>
<organism evidence="5 6">
    <name type="scientific">Pisum sativum</name>
    <name type="common">Garden pea</name>
    <name type="synonym">Lathyrus oleraceus</name>
    <dbReference type="NCBI Taxonomy" id="3888"/>
    <lineage>
        <taxon>Eukaryota</taxon>
        <taxon>Viridiplantae</taxon>
        <taxon>Streptophyta</taxon>
        <taxon>Embryophyta</taxon>
        <taxon>Tracheophyta</taxon>
        <taxon>Spermatophyta</taxon>
        <taxon>Magnoliopsida</taxon>
        <taxon>eudicotyledons</taxon>
        <taxon>Gunneridae</taxon>
        <taxon>Pentapetalae</taxon>
        <taxon>rosids</taxon>
        <taxon>fabids</taxon>
        <taxon>Fabales</taxon>
        <taxon>Fabaceae</taxon>
        <taxon>Papilionoideae</taxon>
        <taxon>50 kb inversion clade</taxon>
        <taxon>NPAAA clade</taxon>
        <taxon>Hologalegina</taxon>
        <taxon>IRL clade</taxon>
        <taxon>Fabeae</taxon>
        <taxon>Lathyrus</taxon>
    </lineage>
</organism>
<reference evidence="5 6" key="1">
    <citation type="journal article" date="2022" name="Nat. Genet.">
        <title>Improved pea reference genome and pan-genome highlight genomic features and evolutionary characteristics.</title>
        <authorList>
            <person name="Yang T."/>
            <person name="Liu R."/>
            <person name="Luo Y."/>
            <person name="Hu S."/>
            <person name="Wang D."/>
            <person name="Wang C."/>
            <person name="Pandey M.K."/>
            <person name="Ge S."/>
            <person name="Xu Q."/>
            <person name="Li N."/>
            <person name="Li G."/>
            <person name="Huang Y."/>
            <person name="Saxena R.K."/>
            <person name="Ji Y."/>
            <person name="Li M."/>
            <person name="Yan X."/>
            <person name="He Y."/>
            <person name="Liu Y."/>
            <person name="Wang X."/>
            <person name="Xiang C."/>
            <person name="Varshney R.K."/>
            <person name="Ding H."/>
            <person name="Gao S."/>
            <person name="Zong X."/>
        </authorList>
    </citation>
    <scope>NUCLEOTIDE SEQUENCE [LARGE SCALE GENOMIC DNA]</scope>
    <source>
        <strain evidence="5 6">cv. Zhongwan 6</strain>
    </source>
</reference>
<dbReference type="Gramene" id="Psat02G0336900-T1">
    <property type="protein sequence ID" value="KAI5437216.1"/>
    <property type="gene ID" value="KIW84_023369"/>
</dbReference>
<evidence type="ECO:0000256" key="2">
    <source>
        <dbReference type="ARBA" id="ARBA00023054"/>
    </source>
</evidence>
<dbReference type="Proteomes" id="UP001058974">
    <property type="component" value="Chromosome 2"/>
</dbReference>
<dbReference type="InterPro" id="IPR008587">
    <property type="entry name" value="FPP_plant"/>
</dbReference>
<dbReference type="Pfam" id="PF05911">
    <property type="entry name" value="FPP"/>
    <property type="match status" value="1"/>
</dbReference>
<dbReference type="PANTHER" id="PTHR31580">
    <property type="entry name" value="FILAMENT-LIKE PLANT PROTEIN 4"/>
    <property type="match status" value="1"/>
</dbReference>
<name>A0A9D4YCS3_PEA</name>
<feature type="region of interest" description="Disordered" evidence="4">
    <location>
        <begin position="326"/>
        <end position="378"/>
    </location>
</feature>
<feature type="coiled-coil region" evidence="3">
    <location>
        <begin position="1"/>
        <end position="42"/>
    </location>
</feature>
<evidence type="ECO:0000313" key="6">
    <source>
        <dbReference type="Proteomes" id="UP001058974"/>
    </source>
</evidence>
<proteinExistence type="inferred from homology"/>
<feature type="compositionally biased region" description="Polar residues" evidence="4">
    <location>
        <begin position="180"/>
        <end position="230"/>
    </location>
</feature>
<evidence type="ECO:0000256" key="1">
    <source>
        <dbReference type="ARBA" id="ARBA00005921"/>
    </source>
</evidence>
<feature type="region of interest" description="Disordered" evidence="4">
    <location>
        <begin position="180"/>
        <end position="298"/>
    </location>
</feature>
<protein>
    <submittedName>
        <fullName evidence="5">Uncharacterized protein</fullName>
    </submittedName>
</protein>
<gene>
    <name evidence="5" type="ORF">KIW84_023369</name>
</gene>
<keyword evidence="6" id="KW-1185">Reference proteome</keyword>
<feature type="coiled-coil region" evidence="3">
    <location>
        <begin position="85"/>
        <end position="138"/>
    </location>
</feature>
<feature type="compositionally biased region" description="Polar residues" evidence="4">
    <location>
        <begin position="257"/>
        <end position="298"/>
    </location>
</feature>
<sequence length="378" mass="40856">MTGLEDQVKTYEEKVETLEDEITELNDKLSAANTEINTKEGLVKQHAKVAEDAVSGWEKAEAKALALKNHLESVTLSKLTAEDQASQLDGALKECMRQIRNLKEEHELKIQEVTLAKTKQLDKIKVEFEARIRNFEQELLRSAADNAALSRSLQERSNMLVKLSEQIEFCNSLVQSSNTVVTQSPQWKNSARVTNTSLSPQTMASPPSSSIMNPPQQQPRSQQGLTQISFAANPKSSTQVQTASSTQSPSPPVMVGSPTNSSMSKNTSSPRTTIQPQDLQQNQCEHNPTTISGSASNSGNTNLGAGVVLNSQLPLPLPSVTTLAQTAPSYPSAHMQSKGQIGKSQTGAGTSRRRGKEQAIMSSPVPVCFRSSGQGSNL</sequence>
<evidence type="ECO:0000256" key="3">
    <source>
        <dbReference type="SAM" id="Coils"/>
    </source>
</evidence>
<evidence type="ECO:0000313" key="5">
    <source>
        <dbReference type="EMBL" id="KAI5437216.1"/>
    </source>
</evidence>
<accession>A0A9D4YCS3</accession>
<dbReference type="EMBL" id="JAMSHJ010000002">
    <property type="protein sequence ID" value="KAI5437216.1"/>
    <property type="molecule type" value="Genomic_DNA"/>
</dbReference>
<dbReference type="PANTHER" id="PTHR31580:SF38">
    <property type="entry name" value="FILAMENT-PLANT-LIKE PROTEIN"/>
    <property type="match status" value="1"/>
</dbReference>
<comment type="similarity">
    <text evidence="1">Belongs to the FPP family.</text>
</comment>
<comment type="caution">
    <text evidence="5">The sequence shown here is derived from an EMBL/GenBank/DDBJ whole genome shotgun (WGS) entry which is preliminary data.</text>
</comment>
<keyword evidence="2 3" id="KW-0175">Coiled coil</keyword>
<dbReference type="AlphaFoldDB" id="A0A9D4YCS3"/>